<dbReference type="GO" id="GO:0008955">
    <property type="term" value="F:peptidoglycan glycosyltransferase activity"/>
    <property type="evidence" value="ECO:0007669"/>
    <property type="project" value="UniProtKB-UniRule"/>
</dbReference>
<keyword evidence="11 17" id="KW-1133">Transmembrane helix</keyword>
<keyword evidence="9 17" id="KW-0133">Cell shape</keyword>
<evidence type="ECO:0000256" key="17">
    <source>
        <dbReference type="HAMAP-Rule" id="MF_00913"/>
    </source>
</evidence>
<dbReference type="PROSITE" id="PS00428">
    <property type="entry name" value="FTSW_RODA_SPOVE"/>
    <property type="match status" value="1"/>
</dbReference>
<evidence type="ECO:0000256" key="14">
    <source>
        <dbReference type="ARBA" id="ARBA00023316"/>
    </source>
</evidence>
<evidence type="ECO:0000256" key="10">
    <source>
        <dbReference type="ARBA" id="ARBA00022984"/>
    </source>
</evidence>
<keyword evidence="7 17" id="KW-0808">Transferase</keyword>
<reference evidence="18" key="1">
    <citation type="submission" date="2022-03" db="EMBL/GenBank/DDBJ databases">
        <title>Genomic Encyclopedia of Type Strains, Phase III (KMG-III): the genomes of soil and plant-associated and newly described type strains.</title>
        <authorList>
            <person name="Whitman W."/>
        </authorList>
    </citation>
    <scope>NUCLEOTIDE SEQUENCE</scope>
    <source>
        <strain evidence="18">ANL 6-2</strain>
    </source>
</reference>
<keyword evidence="6 17" id="KW-0328">Glycosyltransferase</keyword>
<dbReference type="PANTHER" id="PTHR30474">
    <property type="entry name" value="CELL CYCLE PROTEIN"/>
    <property type="match status" value="1"/>
</dbReference>
<feature type="transmembrane region" description="Helical" evidence="17">
    <location>
        <begin position="176"/>
        <end position="193"/>
    </location>
</feature>
<keyword evidence="12 17" id="KW-0472">Membrane</keyword>
<keyword evidence="14 17" id="KW-0961">Cell wall biogenesis/degradation</keyword>
<dbReference type="RefSeq" id="WP_253475051.1">
    <property type="nucleotide sequence ID" value="NZ_JALJXV010000002.1"/>
</dbReference>
<evidence type="ECO:0000256" key="8">
    <source>
        <dbReference type="ARBA" id="ARBA00022692"/>
    </source>
</evidence>
<evidence type="ECO:0000256" key="9">
    <source>
        <dbReference type="ARBA" id="ARBA00022960"/>
    </source>
</evidence>
<comment type="caution">
    <text evidence="18">The sequence shown here is derived from an EMBL/GenBank/DDBJ whole genome shotgun (WGS) entry which is preliminary data.</text>
</comment>
<feature type="transmembrane region" description="Helical" evidence="17">
    <location>
        <begin position="285"/>
        <end position="306"/>
    </location>
</feature>
<dbReference type="GO" id="GO:0005886">
    <property type="term" value="C:plasma membrane"/>
    <property type="evidence" value="ECO:0007669"/>
    <property type="project" value="UniProtKB-SubCell"/>
</dbReference>
<feature type="transmembrane region" description="Helical" evidence="17">
    <location>
        <begin position="318"/>
        <end position="340"/>
    </location>
</feature>
<keyword evidence="10 17" id="KW-0573">Peptidoglycan synthesis</keyword>
<dbReference type="EC" id="2.4.99.28" evidence="17"/>
<sequence length="394" mass="42787">MSAAAETVLRRDAFSILPQTDYRLLTAILMLAMIGLIMVTSASISLAERNLGTPFYYLERQSLFLLIAFAVGWLILQVRLDIWQSMGTLGLVLAMGLLVLVLVPGVGREVNGSVRWINLGIFNLQVSEVLKVAVMVYLAAYMVRRGEQVRRTMGGFLIPIGLLGVCSVLLLQQPDFGAVIVIGCTGLGMLFLGGVPLWRFAVLVTAAAGGAWALIIGSPYRLERLLSFSNPWADPFNTGFQLTQSLIAIGRGEWFGVGLGGSVQKLFYLPEAHTDFVFAVLAEEFGLIGVVLLIALYSYICWRIFAIGYANMRAGHSFAAYLCWGVAIWFGLQSFINVAVNMGLVPTKGLTLPLLSYGGSSLLMTIAALALVLRAEHERLAAEVSVKSRRGRTA</sequence>
<evidence type="ECO:0000313" key="18">
    <source>
        <dbReference type="EMBL" id="MCP1673856.1"/>
    </source>
</evidence>
<evidence type="ECO:0000256" key="6">
    <source>
        <dbReference type="ARBA" id="ARBA00022676"/>
    </source>
</evidence>
<dbReference type="Proteomes" id="UP001205843">
    <property type="component" value="Unassembled WGS sequence"/>
</dbReference>
<dbReference type="PANTHER" id="PTHR30474:SF2">
    <property type="entry name" value="PEPTIDOGLYCAN GLYCOSYLTRANSFERASE FTSW-RELATED"/>
    <property type="match status" value="1"/>
</dbReference>
<dbReference type="GO" id="GO:0032153">
    <property type="term" value="C:cell division site"/>
    <property type="evidence" value="ECO:0007669"/>
    <property type="project" value="UniProtKB-UniRule"/>
</dbReference>
<dbReference type="Pfam" id="PF01098">
    <property type="entry name" value="FTSW_RODA_SPOVE"/>
    <property type="match status" value="1"/>
</dbReference>
<comment type="function">
    <text evidence="17">Peptidoglycan polymerase that is essential for cell division.</text>
</comment>
<evidence type="ECO:0000256" key="11">
    <source>
        <dbReference type="ARBA" id="ARBA00022989"/>
    </source>
</evidence>
<keyword evidence="4 17" id="KW-0997">Cell inner membrane</keyword>
<comment type="pathway">
    <text evidence="2 17">Cell wall biogenesis; peptidoglycan biosynthesis.</text>
</comment>
<feature type="transmembrane region" description="Helical" evidence="17">
    <location>
        <begin position="200"/>
        <end position="220"/>
    </location>
</feature>
<feature type="transmembrane region" description="Helical" evidence="17">
    <location>
        <begin position="152"/>
        <end position="170"/>
    </location>
</feature>
<feature type="transmembrane region" description="Helical" evidence="17">
    <location>
        <begin position="24"/>
        <end position="46"/>
    </location>
</feature>
<feature type="transmembrane region" description="Helical" evidence="17">
    <location>
        <begin position="352"/>
        <end position="373"/>
    </location>
</feature>
<keyword evidence="3 17" id="KW-1003">Cell membrane</keyword>
<dbReference type="InterPro" id="IPR013437">
    <property type="entry name" value="FtsW"/>
</dbReference>
<dbReference type="GO" id="GO:0071555">
    <property type="term" value="P:cell wall organization"/>
    <property type="evidence" value="ECO:0007669"/>
    <property type="project" value="UniProtKB-KW"/>
</dbReference>
<keyword evidence="8 17" id="KW-0812">Transmembrane</keyword>
<keyword evidence="5 17" id="KW-0132">Cell division</keyword>
<dbReference type="GO" id="GO:0015648">
    <property type="term" value="F:lipid-linked peptidoglycan transporter activity"/>
    <property type="evidence" value="ECO:0007669"/>
    <property type="project" value="TreeGrafter"/>
</dbReference>
<dbReference type="InterPro" id="IPR001182">
    <property type="entry name" value="FtsW/RodA"/>
</dbReference>
<comment type="similarity">
    <text evidence="15 17">Belongs to the SEDS family. FtsW subfamily.</text>
</comment>
<evidence type="ECO:0000256" key="12">
    <source>
        <dbReference type="ARBA" id="ARBA00023136"/>
    </source>
</evidence>
<evidence type="ECO:0000256" key="7">
    <source>
        <dbReference type="ARBA" id="ARBA00022679"/>
    </source>
</evidence>
<dbReference type="EMBL" id="JALJXV010000002">
    <property type="protein sequence ID" value="MCP1673856.1"/>
    <property type="molecule type" value="Genomic_DNA"/>
</dbReference>
<organism evidence="18 19">
    <name type="scientific">Natronocella acetinitrilica</name>
    <dbReference type="NCBI Taxonomy" id="414046"/>
    <lineage>
        <taxon>Bacteria</taxon>
        <taxon>Pseudomonadati</taxon>
        <taxon>Pseudomonadota</taxon>
        <taxon>Gammaproteobacteria</taxon>
        <taxon>Chromatiales</taxon>
        <taxon>Ectothiorhodospiraceae</taxon>
        <taxon>Natronocella</taxon>
    </lineage>
</organism>
<protein>
    <recommendedName>
        <fullName evidence="17">Probable peptidoglycan glycosyltransferase FtsW</fullName>
        <shortName evidence="17">PGT</shortName>
        <ecNumber evidence="17">2.4.99.28</ecNumber>
    </recommendedName>
    <alternativeName>
        <fullName evidence="17">Cell division protein FtsW</fullName>
    </alternativeName>
    <alternativeName>
        <fullName evidence="17">Cell wall polymerase</fullName>
    </alternativeName>
    <alternativeName>
        <fullName evidence="17">Peptidoglycan polymerase</fullName>
        <shortName evidence="17">PG polymerase</shortName>
    </alternativeName>
</protein>
<comment type="subcellular location">
    <subcellularLocation>
        <location evidence="17">Cell inner membrane</location>
        <topology evidence="17">Multi-pass membrane protein</topology>
    </subcellularLocation>
    <subcellularLocation>
        <location evidence="1">Cell membrane</location>
        <topology evidence="1">Multi-pass membrane protein</topology>
    </subcellularLocation>
    <text evidence="17">Localizes to the division septum.</text>
</comment>
<name>A0AAE3G383_9GAMM</name>
<dbReference type="GO" id="GO:0043093">
    <property type="term" value="P:FtsZ-dependent cytokinesis"/>
    <property type="evidence" value="ECO:0007669"/>
    <property type="project" value="UniProtKB-UniRule"/>
</dbReference>
<dbReference type="NCBIfam" id="TIGR02614">
    <property type="entry name" value="ftsW"/>
    <property type="match status" value="1"/>
</dbReference>
<dbReference type="HAMAP" id="MF_00913">
    <property type="entry name" value="PGT_FtsW_proteobact"/>
    <property type="match status" value="1"/>
</dbReference>
<feature type="transmembrane region" description="Helical" evidence="17">
    <location>
        <begin position="58"/>
        <end position="76"/>
    </location>
</feature>
<evidence type="ECO:0000256" key="16">
    <source>
        <dbReference type="ARBA" id="ARBA00049902"/>
    </source>
</evidence>
<evidence type="ECO:0000256" key="1">
    <source>
        <dbReference type="ARBA" id="ARBA00004651"/>
    </source>
</evidence>
<evidence type="ECO:0000256" key="13">
    <source>
        <dbReference type="ARBA" id="ARBA00023306"/>
    </source>
</evidence>
<feature type="transmembrane region" description="Helical" evidence="17">
    <location>
        <begin position="88"/>
        <end position="107"/>
    </location>
</feature>
<evidence type="ECO:0000256" key="2">
    <source>
        <dbReference type="ARBA" id="ARBA00004752"/>
    </source>
</evidence>
<dbReference type="AlphaFoldDB" id="A0AAE3G383"/>
<comment type="catalytic activity">
    <reaction evidence="16 17">
        <text>[GlcNAc-(1-&gt;4)-Mur2Ac(oyl-L-Ala-gamma-D-Glu-L-Lys-D-Ala-D-Ala)](n)-di-trans,octa-cis-undecaprenyl diphosphate + beta-D-GlcNAc-(1-&gt;4)-Mur2Ac(oyl-L-Ala-gamma-D-Glu-L-Lys-D-Ala-D-Ala)-di-trans,octa-cis-undecaprenyl diphosphate = [GlcNAc-(1-&gt;4)-Mur2Ac(oyl-L-Ala-gamma-D-Glu-L-Lys-D-Ala-D-Ala)](n+1)-di-trans,octa-cis-undecaprenyl diphosphate + di-trans,octa-cis-undecaprenyl diphosphate + H(+)</text>
        <dbReference type="Rhea" id="RHEA:23708"/>
        <dbReference type="Rhea" id="RHEA-COMP:9602"/>
        <dbReference type="Rhea" id="RHEA-COMP:9603"/>
        <dbReference type="ChEBI" id="CHEBI:15378"/>
        <dbReference type="ChEBI" id="CHEBI:58405"/>
        <dbReference type="ChEBI" id="CHEBI:60033"/>
        <dbReference type="ChEBI" id="CHEBI:78435"/>
        <dbReference type="EC" id="2.4.99.28"/>
    </reaction>
</comment>
<evidence type="ECO:0000313" key="19">
    <source>
        <dbReference type="Proteomes" id="UP001205843"/>
    </source>
</evidence>
<keyword evidence="13 17" id="KW-0131">Cell cycle</keyword>
<proteinExistence type="inferred from homology"/>
<gene>
    <name evidence="17" type="primary">ftsW</name>
    <name evidence="18" type="ORF">J2T57_000955</name>
</gene>
<feature type="transmembrane region" description="Helical" evidence="17">
    <location>
        <begin position="119"/>
        <end position="140"/>
    </location>
</feature>
<dbReference type="InterPro" id="IPR018365">
    <property type="entry name" value="Cell_cycle_FtsW-rel_CS"/>
</dbReference>
<evidence type="ECO:0000256" key="15">
    <source>
        <dbReference type="ARBA" id="ARBA00038053"/>
    </source>
</evidence>
<dbReference type="GO" id="GO:0009252">
    <property type="term" value="P:peptidoglycan biosynthetic process"/>
    <property type="evidence" value="ECO:0007669"/>
    <property type="project" value="UniProtKB-UniRule"/>
</dbReference>
<keyword evidence="19" id="KW-1185">Reference proteome</keyword>
<dbReference type="GO" id="GO:0008360">
    <property type="term" value="P:regulation of cell shape"/>
    <property type="evidence" value="ECO:0007669"/>
    <property type="project" value="UniProtKB-KW"/>
</dbReference>
<accession>A0AAE3G383</accession>
<evidence type="ECO:0000256" key="3">
    <source>
        <dbReference type="ARBA" id="ARBA00022475"/>
    </source>
</evidence>
<evidence type="ECO:0000256" key="5">
    <source>
        <dbReference type="ARBA" id="ARBA00022618"/>
    </source>
</evidence>
<evidence type="ECO:0000256" key="4">
    <source>
        <dbReference type="ARBA" id="ARBA00022519"/>
    </source>
</evidence>